<dbReference type="SMART" id="SM00897">
    <property type="entry name" value="FIST"/>
    <property type="match status" value="1"/>
</dbReference>
<feature type="domain" description="FIST" evidence="1">
    <location>
        <begin position="36"/>
        <end position="233"/>
    </location>
</feature>
<evidence type="ECO:0000259" key="1">
    <source>
        <dbReference type="SMART" id="SM00897"/>
    </source>
</evidence>
<keyword evidence="4" id="KW-1185">Reference proteome</keyword>
<dbReference type="EMBL" id="JAAIYO010000014">
    <property type="protein sequence ID" value="MBE4752804.1"/>
    <property type="molecule type" value="Genomic_DNA"/>
</dbReference>
<evidence type="ECO:0008006" key="5">
    <source>
        <dbReference type="Google" id="ProtNLM"/>
    </source>
</evidence>
<feature type="domain" description="FIST C-domain" evidence="2">
    <location>
        <begin position="234"/>
        <end position="375"/>
    </location>
</feature>
<dbReference type="PANTHER" id="PTHR40252:SF2">
    <property type="entry name" value="BLR0328 PROTEIN"/>
    <property type="match status" value="1"/>
</dbReference>
<evidence type="ECO:0000259" key="2">
    <source>
        <dbReference type="SMART" id="SM01204"/>
    </source>
</evidence>
<dbReference type="Proteomes" id="UP001516472">
    <property type="component" value="Unassembled WGS sequence"/>
</dbReference>
<protein>
    <recommendedName>
        <fullName evidence="5">Histidine kinase</fullName>
    </recommendedName>
</protein>
<dbReference type="PANTHER" id="PTHR40252">
    <property type="entry name" value="BLR0328 PROTEIN"/>
    <property type="match status" value="1"/>
</dbReference>
<evidence type="ECO:0000313" key="4">
    <source>
        <dbReference type="Proteomes" id="UP001516472"/>
    </source>
</evidence>
<dbReference type="Pfam" id="PF10442">
    <property type="entry name" value="FIST_C"/>
    <property type="match status" value="1"/>
</dbReference>
<sequence>MSILESMRIQIGKSSSLDCEAASREASQQALRGADAPTFALVLCTDQYDAECFALAVRRELGDIPWAGCCAAGVFAGTELLLQGVVVALFCGNDFRVGVGIGGPVSGDPRAAGRTAVERAVEPLPPLRPGRRRALIVLPDALSGNPTEVVRGAHQEAGAGVGWAGGGAGSNLRFVKTAQFTRGQAYRDQVVVIAFDVQEPIGVGIQHGWYPYGPPTQVTKARGTTAIELDYESAFEVYRRTASSRGVALDMQDFASFAMTHPLGIPQASGEFVIRDPISVEPDGSIRYVAEIPDGSLVRVMEGARADLLDAAAGAAAMARKGTPGPLGGAVVFDCVSRYLILGEGVRDELLRFQDALGEGVPVVGCLTLGEVGALGGGVPQFHNKTAVVLAFPA</sequence>
<organism evidence="3 4">
    <name type="scientific">Corallococcus soli</name>
    <dbReference type="NCBI Taxonomy" id="2710757"/>
    <lineage>
        <taxon>Bacteria</taxon>
        <taxon>Pseudomonadati</taxon>
        <taxon>Myxococcota</taxon>
        <taxon>Myxococcia</taxon>
        <taxon>Myxococcales</taxon>
        <taxon>Cystobacterineae</taxon>
        <taxon>Myxococcaceae</taxon>
        <taxon>Corallococcus</taxon>
    </lineage>
</organism>
<dbReference type="SMART" id="SM01204">
    <property type="entry name" value="FIST_C"/>
    <property type="match status" value="1"/>
</dbReference>
<proteinExistence type="predicted"/>
<accession>A0ABR9PY38</accession>
<reference evidence="3 4" key="1">
    <citation type="submission" date="2020-02" db="EMBL/GenBank/DDBJ databases">
        <authorList>
            <person name="Babadi Z.K."/>
            <person name="Risdian C."/>
            <person name="Ebrahimipour G.H."/>
            <person name="Wink J."/>
        </authorList>
    </citation>
    <scope>NUCLEOTIDE SEQUENCE [LARGE SCALE GENOMIC DNA]</scope>
    <source>
        <strain evidence="3 4">ZKHCc1 1396</strain>
    </source>
</reference>
<dbReference type="InterPro" id="IPR019494">
    <property type="entry name" value="FIST_C"/>
</dbReference>
<name>A0ABR9PY38_9BACT</name>
<comment type="caution">
    <text evidence="3">The sequence shown here is derived from an EMBL/GenBank/DDBJ whole genome shotgun (WGS) entry which is preliminary data.</text>
</comment>
<dbReference type="InterPro" id="IPR013702">
    <property type="entry name" value="FIST_domain_N"/>
</dbReference>
<dbReference type="Pfam" id="PF08495">
    <property type="entry name" value="FIST"/>
    <property type="match status" value="1"/>
</dbReference>
<gene>
    <name evidence="3" type="ORF">G4177_32075</name>
</gene>
<evidence type="ECO:0000313" key="3">
    <source>
        <dbReference type="EMBL" id="MBE4752804.1"/>
    </source>
</evidence>